<evidence type="ECO:0000313" key="2">
    <source>
        <dbReference type="EMBL" id="KAK5053886.1"/>
    </source>
</evidence>
<dbReference type="PANTHER" id="PTHR35394:SF5">
    <property type="entry name" value="DUF3176 DOMAIN-CONTAINING PROTEIN"/>
    <property type="match status" value="1"/>
</dbReference>
<gene>
    <name evidence="2" type="ORF">LTR84_001848</name>
</gene>
<dbReference type="Proteomes" id="UP001358417">
    <property type="component" value="Unassembled WGS sequence"/>
</dbReference>
<keyword evidence="1" id="KW-0472">Membrane</keyword>
<protein>
    <submittedName>
        <fullName evidence="2">Uncharacterized protein</fullName>
    </submittedName>
</protein>
<accession>A0AAV9NE95</accession>
<sequence length="642" mass="70663">MDSKSSLPSSDDNNHEAFTKISIHEVSQDPTTTIPSRTSTYVDRWWLWEVSAWVVSFAALASMIGILGAVNNKPIPQWGIRKNIRGAEYSVSISINALLSIFATIMKTALIIPVAASLSQLKWNWFLSENRLLDYQKFEAASRGPLGSVILIWTLRGRRLACLGAFIIIAALALDFGFQQLVSYPVQPTNTSQTAQIPISTYYDKALVPTVNGTIVASRATGPEQSVLGDIYTGTFNYNGTFLSTPTCETGNCTWSELYNSLGMCGQCADVSTSLQKTCGSYMGTVGVSQMDDTAGFLTTVPANTTLPYCTYSLPNGLSISSQSMSYDYYGSYTYLNVSSSSLNVSAFGNIGNTVSVLSMLRPEWVPKFVNGTENPKLSVSQDTYGWIKSVEATQCSMYFCVKEFNGTVSQGKFTEMVVGTVQNDTASSIYAIDQNNLFDVPSLNLTINVQNRSQSSNFNISGYAYQGMSIPFDTWWDGNTTGNINAMVANSNIKEYSSYLIQLLDGLDSNSLNRTIENIAVSITNNIRTASNEFVAGQTVLWTPVVVVVWRWLALPVSLLVLALVFLLCTIVISSKEDAKLWKGNSLTSFYHPLSSEGRHQLVPVENPRQMEEVAQNLRVRWMQTEKGWRLVPGSQPERVV</sequence>
<comment type="caution">
    <text evidence="2">The sequence shown here is derived from an EMBL/GenBank/DDBJ whole genome shotgun (WGS) entry which is preliminary data.</text>
</comment>
<keyword evidence="3" id="KW-1185">Reference proteome</keyword>
<feature type="transmembrane region" description="Helical" evidence="1">
    <location>
        <begin position="550"/>
        <end position="574"/>
    </location>
</feature>
<keyword evidence="1" id="KW-1133">Transmembrane helix</keyword>
<evidence type="ECO:0000256" key="1">
    <source>
        <dbReference type="SAM" id="Phobius"/>
    </source>
</evidence>
<evidence type="ECO:0000313" key="3">
    <source>
        <dbReference type="Proteomes" id="UP001358417"/>
    </source>
</evidence>
<dbReference type="PANTHER" id="PTHR35394">
    <property type="entry name" value="DUF3176 DOMAIN-CONTAINING PROTEIN"/>
    <property type="match status" value="1"/>
</dbReference>
<organism evidence="2 3">
    <name type="scientific">Exophiala bonariae</name>
    <dbReference type="NCBI Taxonomy" id="1690606"/>
    <lineage>
        <taxon>Eukaryota</taxon>
        <taxon>Fungi</taxon>
        <taxon>Dikarya</taxon>
        <taxon>Ascomycota</taxon>
        <taxon>Pezizomycotina</taxon>
        <taxon>Eurotiomycetes</taxon>
        <taxon>Chaetothyriomycetidae</taxon>
        <taxon>Chaetothyriales</taxon>
        <taxon>Herpotrichiellaceae</taxon>
        <taxon>Exophiala</taxon>
    </lineage>
</organism>
<dbReference type="AlphaFoldDB" id="A0AAV9NE95"/>
<dbReference type="InterPro" id="IPR021514">
    <property type="entry name" value="DUF3176"/>
</dbReference>
<dbReference type="RefSeq" id="XP_064707011.1">
    <property type="nucleotide sequence ID" value="XM_064845466.1"/>
</dbReference>
<keyword evidence="1" id="KW-0812">Transmembrane</keyword>
<feature type="transmembrane region" description="Helical" evidence="1">
    <location>
        <begin position="45"/>
        <end position="70"/>
    </location>
</feature>
<feature type="transmembrane region" description="Helical" evidence="1">
    <location>
        <begin position="91"/>
        <end position="115"/>
    </location>
</feature>
<dbReference type="EMBL" id="JAVRRD010000011">
    <property type="protein sequence ID" value="KAK5053886.1"/>
    <property type="molecule type" value="Genomic_DNA"/>
</dbReference>
<dbReference type="GeneID" id="89970064"/>
<reference evidence="2 3" key="1">
    <citation type="submission" date="2023-08" db="EMBL/GenBank/DDBJ databases">
        <title>Black Yeasts Isolated from many extreme environments.</title>
        <authorList>
            <person name="Coleine C."/>
            <person name="Stajich J.E."/>
            <person name="Selbmann L."/>
        </authorList>
    </citation>
    <scope>NUCLEOTIDE SEQUENCE [LARGE SCALE GENOMIC DNA]</scope>
    <source>
        <strain evidence="2 3">CCFEE 5792</strain>
    </source>
</reference>
<name>A0AAV9NE95_9EURO</name>
<dbReference type="Pfam" id="PF11374">
    <property type="entry name" value="DUF3176"/>
    <property type="match status" value="1"/>
</dbReference>
<proteinExistence type="predicted"/>